<keyword evidence="2 5" id="KW-0812">Transmembrane</keyword>
<evidence type="ECO:0000256" key="2">
    <source>
        <dbReference type="ARBA" id="ARBA00022692"/>
    </source>
</evidence>
<evidence type="ECO:0000256" key="4">
    <source>
        <dbReference type="ARBA" id="ARBA00023136"/>
    </source>
</evidence>
<organism evidence="6">
    <name type="scientific">hydrothermal vent metagenome</name>
    <dbReference type="NCBI Taxonomy" id="652676"/>
    <lineage>
        <taxon>unclassified sequences</taxon>
        <taxon>metagenomes</taxon>
        <taxon>ecological metagenomes</taxon>
    </lineage>
</organism>
<dbReference type="Gene3D" id="1.20.120.1630">
    <property type="match status" value="1"/>
</dbReference>
<dbReference type="Pfam" id="PF04191">
    <property type="entry name" value="PEMT"/>
    <property type="match status" value="1"/>
</dbReference>
<dbReference type="EMBL" id="UOGD01000070">
    <property type="protein sequence ID" value="VAX16993.1"/>
    <property type="molecule type" value="Genomic_DNA"/>
</dbReference>
<protein>
    <submittedName>
        <fullName evidence="6">Uncharacterized protein</fullName>
    </submittedName>
</protein>
<dbReference type="InterPro" id="IPR007318">
    <property type="entry name" value="Phopholipid_MeTrfase"/>
</dbReference>
<accession>A0A3B1BXG6</accession>
<evidence type="ECO:0000256" key="5">
    <source>
        <dbReference type="SAM" id="Phobius"/>
    </source>
</evidence>
<dbReference type="GO" id="GO:0012505">
    <property type="term" value="C:endomembrane system"/>
    <property type="evidence" value="ECO:0007669"/>
    <property type="project" value="UniProtKB-SubCell"/>
</dbReference>
<evidence type="ECO:0000256" key="3">
    <source>
        <dbReference type="ARBA" id="ARBA00022989"/>
    </source>
</evidence>
<comment type="subcellular location">
    <subcellularLocation>
        <location evidence="1">Endomembrane system</location>
        <topology evidence="1">Multi-pass membrane protein</topology>
    </subcellularLocation>
</comment>
<feature type="transmembrane region" description="Helical" evidence="5">
    <location>
        <begin position="101"/>
        <end position="131"/>
    </location>
</feature>
<evidence type="ECO:0000313" key="6">
    <source>
        <dbReference type="EMBL" id="VAX16993.1"/>
    </source>
</evidence>
<name>A0A3B1BXG6_9ZZZZ</name>
<dbReference type="AlphaFoldDB" id="A0A3B1BXG6"/>
<sequence>MSVEVRKINILWKFFFWPIVWISIFIPSYIWPIKLQGEWLIFARVFGAILFIYSMFLASSGGRTLARFAHQEAHETFWPDKFTTFGIFGCMRHPMHLGLAIFPISAALISGYVLAIFGSGWGVAAALWFIIQIEEKDTIKKYGEDYINYMQKVPPLSLKISCIKEAFKVW</sequence>
<feature type="transmembrane region" description="Helical" evidence="5">
    <location>
        <begin position="39"/>
        <end position="58"/>
    </location>
</feature>
<keyword evidence="3 5" id="KW-1133">Transmembrane helix</keyword>
<proteinExistence type="predicted"/>
<feature type="transmembrane region" description="Helical" evidence="5">
    <location>
        <begin position="12"/>
        <end position="33"/>
    </location>
</feature>
<gene>
    <name evidence="6" type="ORF">MNBD_IGNAVI01-674</name>
</gene>
<reference evidence="6" key="1">
    <citation type="submission" date="2018-06" db="EMBL/GenBank/DDBJ databases">
        <authorList>
            <person name="Zhirakovskaya E."/>
        </authorList>
    </citation>
    <scope>NUCLEOTIDE SEQUENCE</scope>
</reference>
<evidence type="ECO:0000256" key="1">
    <source>
        <dbReference type="ARBA" id="ARBA00004127"/>
    </source>
</evidence>
<keyword evidence="4 5" id="KW-0472">Membrane</keyword>